<accession>A0A2C6DN46</accession>
<comment type="similarity">
    <text evidence="2 9">Belongs to the CN hydrolase family. Apolipoprotein N-acyltransferase subfamily.</text>
</comment>
<keyword evidence="7 9" id="KW-0472">Membrane</keyword>
<evidence type="ECO:0000256" key="2">
    <source>
        <dbReference type="ARBA" id="ARBA00010065"/>
    </source>
</evidence>
<dbReference type="GO" id="GO:0042158">
    <property type="term" value="P:lipoprotein biosynthetic process"/>
    <property type="evidence" value="ECO:0007669"/>
    <property type="project" value="UniProtKB-UniRule"/>
</dbReference>
<sequence>MAFAPLFNRQWTRVLLALILGACGTLSLAPFDFWPAALISLCGLLGLTLNRSPKQSMTIAFFWGLGLFGSGINWVYVSIDQFGGLPMPISIGLVALLAAYLSLYPMLFGWLLAKFWPKSSVWRLVIAAPALWQITEFLRGWVFTGFPWLQFGYSQIDGPLKGIAPILGVDGITMLLIAISGLLVLAASTKRIFPLVIAAVCILAPWPLKQIQWVTEQPDRAVDIALVQGNIAQSLKWNPNQLQPTLDAYVDESIPYLGKSRIVIWPEAAIPDIEMRQSAFLNRLDNAFRQNNTSLITGIIDYRSRAEGADYYNTMIVLGNETPYDYAGTNRYNKHHLVLFGEYVPFESILRPLAAFFDLPMSSISEGEYRQPPVSASGYNITSVICYEVIIGQQVRDNFTRETDFLLTISNDAWFGDSIGPWQHFQMARMRALELGRPMLRSTNTGVTGAIDAQGEVIAKLPQFKREVLNVKVTPTTGMTPYATMGALPMWLITLILVGSALFFSRKNNK</sequence>
<dbReference type="Pfam" id="PF00795">
    <property type="entry name" value="CN_hydrolase"/>
    <property type="match status" value="1"/>
</dbReference>
<dbReference type="Proteomes" id="UP000224974">
    <property type="component" value="Unassembled WGS sequence"/>
</dbReference>
<keyword evidence="5 9" id="KW-0812">Transmembrane</keyword>
<keyword evidence="11" id="KW-0449">Lipoprotein</keyword>
<keyword evidence="4 9" id="KW-0808">Transferase</keyword>
<feature type="transmembrane region" description="Helical" evidence="9">
    <location>
        <begin position="14"/>
        <end position="47"/>
    </location>
</feature>
<proteinExistence type="inferred from homology"/>
<keyword evidence="6 9" id="KW-1133">Transmembrane helix</keyword>
<feature type="transmembrane region" description="Helical" evidence="9">
    <location>
        <begin position="59"/>
        <end position="77"/>
    </location>
</feature>
<keyword evidence="12" id="KW-1185">Reference proteome</keyword>
<dbReference type="GO" id="GO:0005886">
    <property type="term" value="C:plasma membrane"/>
    <property type="evidence" value="ECO:0007669"/>
    <property type="project" value="UniProtKB-SubCell"/>
</dbReference>
<feature type="transmembrane region" description="Helical" evidence="9">
    <location>
        <begin position="124"/>
        <end position="143"/>
    </location>
</feature>
<feature type="transmembrane region" description="Helical" evidence="9">
    <location>
        <begin position="482"/>
        <end position="504"/>
    </location>
</feature>
<evidence type="ECO:0000256" key="5">
    <source>
        <dbReference type="ARBA" id="ARBA00022692"/>
    </source>
</evidence>
<dbReference type="GO" id="GO:0016410">
    <property type="term" value="F:N-acyltransferase activity"/>
    <property type="evidence" value="ECO:0007669"/>
    <property type="project" value="UniProtKB-UniRule"/>
</dbReference>
<dbReference type="PANTHER" id="PTHR38686:SF1">
    <property type="entry name" value="APOLIPOPROTEIN N-ACYLTRANSFERASE"/>
    <property type="match status" value="1"/>
</dbReference>
<dbReference type="EC" id="2.3.1.269" evidence="9"/>
<gene>
    <name evidence="9" type="primary">lnt</name>
    <name evidence="11" type="ORF">CRN84_13215</name>
</gene>
<reference evidence="12" key="1">
    <citation type="submission" date="2017-09" db="EMBL/GenBank/DDBJ databases">
        <title>FDA dAtabase for Regulatory Grade micrObial Sequences (FDA-ARGOS): Supporting development and validation of Infectious Disease Dx tests.</title>
        <authorList>
            <person name="Minogue T."/>
            <person name="Wolcott M."/>
            <person name="Wasieloski L."/>
            <person name="Aguilar W."/>
            <person name="Moore D."/>
            <person name="Tallon L."/>
            <person name="Sadzewicz L."/>
            <person name="Ott S."/>
            <person name="Zhao X."/>
            <person name="Nagaraj S."/>
            <person name="Vavikolanu K."/>
            <person name="Aluvathingal J."/>
            <person name="Nadendla S."/>
            <person name="Sichtig H."/>
        </authorList>
    </citation>
    <scope>NUCLEOTIDE SEQUENCE [LARGE SCALE GENOMIC DNA]</scope>
    <source>
        <strain evidence="12">FDAARGOS_387</strain>
    </source>
</reference>
<dbReference type="Pfam" id="PF20154">
    <property type="entry name" value="LNT_N"/>
    <property type="match status" value="1"/>
</dbReference>
<dbReference type="EMBL" id="PDDX01000001">
    <property type="protein sequence ID" value="PHI30231.1"/>
    <property type="molecule type" value="Genomic_DNA"/>
</dbReference>
<evidence type="ECO:0000256" key="1">
    <source>
        <dbReference type="ARBA" id="ARBA00004651"/>
    </source>
</evidence>
<evidence type="ECO:0000256" key="3">
    <source>
        <dbReference type="ARBA" id="ARBA00022475"/>
    </source>
</evidence>
<name>A0A2C6DN46_9GAMM</name>
<evidence type="ECO:0000256" key="8">
    <source>
        <dbReference type="ARBA" id="ARBA00023315"/>
    </source>
</evidence>
<dbReference type="SUPFAM" id="SSF56317">
    <property type="entry name" value="Carbon-nitrogen hydrolase"/>
    <property type="match status" value="1"/>
</dbReference>
<evidence type="ECO:0000256" key="7">
    <source>
        <dbReference type="ARBA" id="ARBA00023136"/>
    </source>
</evidence>
<dbReference type="InterPro" id="IPR036526">
    <property type="entry name" value="C-N_Hydrolase_sf"/>
</dbReference>
<comment type="pathway">
    <text evidence="9">Protein modification; lipoprotein biosynthesis (N-acyl transfer).</text>
</comment>
<dbReference type="PANTHER" id="PTHR38686">
    <property type="entry name" value="APOLIPOPROTEIN N-ACYLTRANSFERASE"/>
    <property type="match status" value="1"/>
</dbReference>
<dbReference type="OrthoDB" id="9804277at2"/>
<dbReference type="UniPathway" id="UPA00666"/>
<dbReference type="AlphaFoldDB" id="A0A2C6DN46"/>
<evidence type="ECO:0000256" key="9">
    <source>
        <dbReference type="HAMAP-Rule" id="MF_01148"/>
    </source>
</evidence>
<keyword evidence="8 9" id="KW-0012">Acyltransferase</keyword>
<feature type="domain" description="CN hydrolase" evidence="10">
    <location>
        <begin position="227"/>
        <end position="475"/>
    </location>
</feature>
<comment type="catalytic activity">
    <reaction evidence="9">
        <text>N-terminal S-1,2-diacyl-sn-glyceryl-L-cysteinyl-[lipoprotein] + a glycerophospholipid = N-acyl-S-1,2-diacyl-sn-glyceryl-L-cysteinyl-[lipoprotein] + a 2-acyl-sn-glycero-3-phospholipid + H(+)</text>
        <dbReference type="Rhea" id="RHEA:48228"/>
        <dbReference type="Rhea" id="RHEA-COMP:14681"/>
        <dbReference type="Rhea" id="RHEA-COMP:14684"/>
        <dbReference type="ChEBI" id="CHEBI:15378"/>
        <dbReference type="ChEBI" id="CHEBI:136912"/>
        <dbReference type="ChEBI" id="CHEBI:140656"/>
        <dbReference type="ChEBI" id="CHEBI:140657"/>
        <dbReference type="ChEBI" id="CHEBI:140660"/>
        <dbReference type="EC" id="2.3.1.269"/>
    </reaction>
</comment>
<comment type="subcellular location">
    <subcellularLocation>
        <location evidence="1 9">Cell membrane</location>
        <topology evidence="1 9">Multi-pass membrane protein</topology>
    </subcellularLocation>
</comment>
<dbReference type="STRING" id="1111728.GCA_000427805_00841"/>
<dbReference type="PROSITE" id="PS50263">
    <property type="entry name" value="CN_HYDROLASE"/>
    <property type="match status" value="1"/>
</dbReference>
<evidence type="ECO:0000256" key="6">
    <source>
        <dbReference type="ARBA" id="ARBA00022989"/>
    </source>
</evidence>
<dbReference type="InterPro" id="IPR045378">
    <property type="entry name" value="LNT_N"/>
</dbReference>
<dbReference type="CDD" id="cd07571">
    <property type="entry name" value="ALP_N-acyl_transferase"/>
    <property type="match status" value="1"/>
</dbReference>
<feature type="transmembrane region" description="Helical" evidence="9">
    <location>
        <begin position="192"/>
        <end position="208"/>
    </location>
</feature>
<dbReference type="RefSeq" id="WP_029093998.1">
    <property type="nucleotide sequence ID" value="NZ_PDDX01000001.1"/>
</dbReference>
<evidence type="ECO:0000313" key="12">
    <source>
        <dbReference type="Proteomes" id="UP000224974"/>
    </source>
</evidence>
<comment type="function">
    <text evidence="9">Catalyzes the phospholipid dependent N-acylation of the N-terminal cysteine of apolipoprotein, the last step in lipoprotein maturation.</text>
</comment>
<evidence type="ECO:0000259" key="10">
    <source>
        <dbReference type="PROSITE" id="PS50263"/>
    </source>
</evidence>
<dbReference type="InterPro" id="IPR004563">
    <property type="entry name" value="Apolipo_AcylTrfase"/>
</dbReference>
<evidence type="ECO:0000256" key="4">
    <source>
        <dbReference type="ARBA" id="ARBA00022679"/>
    </source>
</evidence>
<keyword evidence="3 9" id="KW-1003">Cell membrane</keyword>
<organism evidence="11 12">
    <name type="scientific">Budvicia aquatica</name>
    <dbReference type="NCBI Taxonomy" id="82979"/>
    <lineage>
        <taxon>Bacteria</taxon>
        <taxon>Pseudomonadati</taxon>
        <taxon>Pseudomonadota</taxon>
        <taxon>Gammaproteobacteria</taxon>
        <taxon>Enterobacterales</taxon>
        <taxon>Budviciaceae</taxon>
        <taxon>Budvicia</taxon>
    </lineage>
</organism>
<comment type="caution">
    <text evidence="11">The sequence shown here is derived from an EMBL/GenBank/DDBJ whole genome shotgun (WGS) entry which is preliminary data.</text>
</comment>
<evidence type="ECO:0000313" key="11">
    <source>
        <dbReference type="EMBL" id="PHI30231.1"/>
    </source>
</evidence>
<feature type="transmembrane region" description="Helical" evidence="9">
    <location>
        <begin position="163"/>
        <end position="185"/>
    </location>
</feature>
<protein>
    <recommendedName>
        <fullName evidence="9">Apolipoprotein N-acyltransferase</fullName>
        <shortName evidence="9">ALP N-acyltransferase</shortName>
        <ecNumber evidence="9">2.3.1.269</ecNumber>
    </recommendedName>
</protein>
<feature type="transmembrane region" description="Helical" evidence="9">
    <location>
        <begin position="89"/>
        <end position="112"/>
    </location>
</feature>
<dbReference type="NCBIfam" id="TIGR00546">
    <property type="entry name" value="lnt"/>
    <property type="match status" value="1"/>
</dbReference>
<dbReference type="HAMAP" id="MF_01148">
    <property type="entry name" value="Lnt"/>
    <property type="match status" value="1"/>
</dbReference>
<dbReference type="Gene3D" id="3.60.110.10">
    <property type="entry name" value="Carbon-nitrogen hydrolase"/>
    <property type="match status" value="1"/>
</dbReference>
<dbReference type="InterPro" id="IPR003010">
    <property type="entry name" value="C-N_Hydrolase"/>
</dbReference>